<dbReference type="AlphaFoldDB" id="A0ABD1KD57"/>
<evidence type="ECO:0000256" key="4">
    <source>
        <dbReference type="ARBA" id="ARBA00022963"/>
    </source>
</evidence>
<dbReference type="InterPro" id="IPR036278">
    <property type="entry name" value="Sialidase_sf"/>
</dbReference>
<reference evidence="8 9" key="1">
    <citation type="submission" date="2024-09" db="EMBL/GenBank/DDBJ databases">
        <title>A chromosome-level genome assembly of Gray's grenadier anchovy, Coilia grayii.</title>
        <authorList>
            <person name="Fu Z."/>
        </authorList>
    </citation>
    <scope>NUCLEOTIDE SEQUENCE [LARGE SCALE GENOMIC DNA]</scope>
    <source>
        <strain evidence="8">G4</strain>
        <tissue evidence="8">Muscle</tissue>
    </source>
</reference>
<accession>A0ABD1KD57</accession>
<dbReference type="EMBL" id="JBHFQA010000006">
    <property type="protein sequence ID" value="KAL2096946.1"/>
    <property type="molecule type" value="Genomic_DNA"/>
</dbReference>
<comment type="caution">
    <text evidence="8">The sequence shown here is derived from an EMBL/GenBank/DDBJ whole genome shotgun (WGS) entry which is preliminary data.</text>
</comment>
<name>A0ABD1KD57_9TELE</name>
<evidence type="ECO:0000313" key="9">
    <source>
        <dbReference type="Proteomes" id="UP001591681"/>
    </source>
</evidence>
<dbReference type="CDD" id="cd15482">
    <property type="entry name" value="Sialidase_non-viral"/>
    <property type="match status" value="1"/>
</dbReference>
<protein>
    <recommendedName>
        <fullName evidence="3">exo-alpha-sialidase</fullName>
        <ecNumber evidence="3">3.2.1.18</ecNumber>
    </recommendedName>
</protein>
<dbReference type="Pfam" id="PF13088">
    <property type="entry name" value="BNR_2"/>
    <property type="match status" value="1"/>
</dbReference>
<dbReference type="InterPro" id="IPR011040">
    <property type="entry name" value="Sialidase"/>
</dbReference>
<feature type="domain" description="Sialidase" evidence="7">
    <location>
        <begin position="29"/>
        <end position="342"/>
    </location>
</feature>
<dbReference type="PANTHER" id="PTHR10628:SF23">
    <property type="entry name" value="SIALIDASE-3"/>
    <property type="match status" value="1"/>
</dbReference>
<evidence type="ECO:0000256" key="5">
    <source>
        <dbReference type="ARBA" id="ARBA00023277"/>
    </source>
</evidence>
<evidence type="ECO:0000256" key="6">
    <source>
        <dbReference type="ARBA" id="ARBA00023295"/>
    </source>
</evidence>
<dbReference type="Gene3D" id="2.120.10.10">
    <property type="match status" value="1"/>
</dbReference>
<keyword evidence="9" id="KW-1185">Reference proteome</keyword>
<proteinExistence type="inferred from homology"/>
<evidence type="ECO:0000256" key="2">
    <source>
        <dbReference type="ARBA" id="ARBA00009348"/>
    </source>
</evidence>
<evidence type="ECO:0000313" key="8">
    <source>
        <dbReference type="EMBL" id="KAL2096946.1"/>
    </source>
</evidence>
<dbReference type="PANTHER" id="PTHR10628">
    <property type="entry name" value="SIALIDASE"/>
    <property type="match status" value="1"/>
</dbReference>
<evidence type="ECO:0000259" key="7">
    <source>
        <dbReference type="Pfam" id="PF13088"/>
    </source>
</evidence>
<dbReference type="Proteomes" id="UP001591681">
    <property type="component" value="Unassembled WGS sequence"/>
</dbReference>
<sequence>MHDPEEIIFGDQNYYRIPALIYIKEWKKFLAFAEKRSSAKDEDAMHLVMRTGMREKESVKWSPMKELTKAKKTGYRTMNPCPVFESSTCTLFLFFICIKGKIKEAYLKPGQTRLCYVTIKDGGKKLGKLKDVTEKVVGIKLLQYKTFAVGPGHGIEGGKEDGGSTRLLVPAYVTSTNRRSHSLVLYSTDQGKKWQAGQQLSRECGECQVAEVRVNGGTDAYLYCSARSFGKGAKQVRLEALSDNMGGSFTRLQSLCLTETPHGCQGSVLALAASSAGPCSSWLLFSHPTRGHEWERRDLGVRLRESLQDGGSGDVRPWSEPYVIHSGVSGYSDLAQTEEGELFGCLMECGESTKTQIVYKEFLLSEIKNQLIQSQTAN</sequence>
<comment type="similarity">
    <text evidence="2">Belongs to the glycosyl hydrolase 33 family.</text>
</comment>
<dbReference type="GO" id="GO:0016042">
    <property type="term" value="P:lipid catabolic process"/>
    <property type="evidence" value="ECO:0007669"/>
    <property type="project" value="UniProtKB-KW"/>
</dbReference>
<evidence type="ECO:0000256" key="1">
    <source>
        <dbReference type="ARBA" id="ARBA00000427"/>
    </source>
</evidence>
<gene>
    <name evidence="8" type="ORF">ACEWY4_006153</name>
</gene>
<keyword evidence="6" id="KW-0326">Glycosidase</keyword>
<dbReference type="EC" id="3.2.1.18" evidence="3"/>
<dbReference type="SUPFAM" id="SSF50939">
    <property type="entry name" value="Sialidases"/>
    <property type="match status" value="1"/>
</dbReference>
<organism evidence="8 9">
    <name type="scientific">Coilia grayii</name>
    <name type="common">Gray's grenadier anchovy</name>
    <dbReference type="NCBI Taxonomy" id="363190"/>
    <lineage>
        <taxon>Eukaryota</taxon>
        <taxon>Metazoa</taxon>
        <taxon>Chordata</taxon>
        <taxon>Craniata</taxon>
        <taxon>Vertebrata</taxon>
        <taxon>Euteleostomi</taxon>
        <taxon>Actinopterygii</taxon>
        <taxon>Neopterygii</taxon>
        <taxon>Teleostei</taxon>
        <taxon>Clupei</taxon>
        <taxon>Clupeiformes</taxon>
        <taxon>Clupeoidei</taxon>
        <taxon>Engraulidae</taxon>
        <taxon>Coilinae</taxon>
        <taxon>Coilia</taxon>
    </lineage>
</organism>
<dbReference type="InterPro" id="IPR026856">
    <property type="entry name" value="Sialidase_fam"/>
</dbReference>
<dbReference type="GO" id="GO:0004308">
    <property type="term" value="F:exo-alpha-sialidase activity"/>
    <property type="evidence" value="ECO:0007669"/>
    <property type="project" value="UniProtKB-EC"/>
</dbReference>
<keyword evidence="4" id="KW-0443">Lipid metabolism</keyword>
<keyword evidence="4" id="KW-0442">Lipid degradation</keyword>
<keyword evidence="5" id="KW-0119">Carbohydrate metabolism</keyword>
<keyword evidence="6" id="KW-0378">Hydrolase</keyword>
<comment type="catalytic activity">
    <reaction evidence="1">
        <text>Hydrolysis of alpha-(2-&gt;3)-, alpha-(2-&gt;6)-, alpha-(2-&gt;8)- glycosidic linkages of terminal sialic acid residues in oligosaccharides, glycoproteins, glycolipids, colominic acid and synthetic substrates.</text>
        <dbReference type="EC" id="3.2.1.18"/>
    </reaction>
</comment>
<evidence type="ECO:0000256" key="3">
    <source>
        <dbReference type="ARBA" id="ARBA00012733"/>
    </source>
</evidence>